<proteinExistence type="predicted"/>
<accession>A0A0C2YTC6</accession>
<feature type="compositionally biased region" description="Polar residues" evidence="1">
    <location>
        <begin position="321"/>
        <end position="341"/>
    </location>
</feature>
<keyword evidence="3" id="KW-1185">Reference proteome</keyword>
<organism evidence="2 3">
    <name type="scientific">Hebeloma cylindrosporum</name>
    <dbReference type="NCBI Taxonomy" id="76867"/>
    <lineage>
        <taxon>Eukaryota</taxon>
        <taxon>Fungi</taxon>
        <taxon>Dikarya</taxon>
        <taxon>Basidiomycota</taxon>
        <taxon>Agaricomycotina</taxon>
        <taxon>Agaricomycetes</taxon>
        <taxon>Agaricomycetidae</taxon>
        <taxon>Agaricales</taxon>
        <taxon>Agaricineae</taxon>
        <taxon>Hymenogastraceae</taxon>
        <taxon>Hebeloma</taxon>
    </lineage>
</organism>
<reference evidence="2 3" key="1">
    <citation type="submission" date="2014-04" db="EMBL/GenBank/DDBJ databases">
        <authorList>
            <consortium name="DOE Joint Genome Institute"/>
            <person name="Kuo A."/>
            <person name="Gay G."/>
            <person name="Dore J."/>
            <person name="Kohler A."/>
            <person name="Nagy L.G."/>
            <person name="Floudas D."/>
            <person name="Copeland A."/>
            <person name="Barry K.W."/>
            <person name="Cichocki N."/>
            <person name="Veneault-Fourrey C."/>
            <person name="LaButti K."/>
            <person name="Lindquist E.A."/>
            <person name="Lipzen A."/>
            <person name="Lundell T."/>
            <person name="Morin E."/>
            <person name="Murat C."/>
            <person name="Sun H."/>
            <person name="Tunlid A."/>
            <person name="Henrissat B."/>
            <person name="Grigoriev I.V."/>
            <person name="Hibbett D.S."/>
            <person name="Martin F."/>
            <person name="Nordberg H.P."/>
            <person name="Cantor M.N."/>
            <person name="Hua S.X."/>
        </authorList>
    </citation>
    <scope>NUCLEOTIDE SEQUENCE [LARGE SCALE GENOMIC DNA]</scope>
    <source>
        <strain evidence="3">h7</strain>
    </source>
</reference>
<feature type="compositionally biased region" description="Basic and acidic residues" evidence="1">
    <location>
        <begin position="257"/>
        <end position="269"/>
    </location>
</feature>
<dbReference type="Proteomes" id="UP000053424">
    <property type="component" value="Unassembled WGS sequence"/>
</dbReference>
<dbReference type="EMBL" id="KN831774">
    <property type="protein sequence ID" value="KIM44252.1"/>
    <property type="molecule type" value="Genomic_DNA"/>
</dbReference>
<feature type="compositionally biased region" description="Low complexity" evidence="1">
    <location>
        <begin position="111"/>
        <end position="137"/>
    </location>
</feature>
<gene>
    <name evidence="2" type="ORF">M413DRAFT_443273</name>
</gene>
<evidence type="ECO:0000256" key="1">
    <source>
        <dbReference type="SAM" id="MobiDB-lite"/>
    </source>
</evidence>
<evidence type="ECO:0000313" key="2">
    <source>
        <dbReference type="EMBL" id="KIM44252.1"/>
    </source>
</evidence>
<sequence>MASLSPRTTAFLMAKQSFLNAVEDAKRRAGRFTKAQKPDERDKVVFGFIKSVVRGLPSNAEEIPQTRQRIMSRRIRRVKIVVASSDTAVDPPAAPTVTEPSNDFPSDFLHAATSTSLAPPSSLSPAPALTPQTPTAARCPIPDAMEVIVEKSATGQGTHTIWRYPGDEARPEAAPINPTTAVYTSLPGVIVKPSATGLGTHTIWVDTADPAPVQAQEDVKPSVDLHNLSDTVITSPGRRVVVRDPRSSSPFNSSSSDESRLLRSREFRTRYRSPTPYPMATRPAPLPSARKPETPEAQKSKKRSREGDDDEAPRPKKRGSQESLFSNSPSVARSRTPTRGSPSPFRFERGRSTKRVNINDILKDN</sequence>
<dbReference type="HOGENOM" id="CLU_758768_0_0_1"/>
<dbReference type="AlphaFoldDB" id="A0A0C2YTC6"/>
<name>A0A0C2YTC6_HEBCY</name>
<evidence type="ECO:0000313" key="3">
    <source>
        <dbReference type="Proteomes" id="UP000053424"/>
    </source>
</evidence>
<feature type="compositionally biased region" description="Basic and acidic residues" evidence="1">
    <location>
        <begin position="290"/>
        <end position="299"/>
    </location>
</feature>
<protein>
    <submittedName>
        <fullName evidence="2">Uncharacterized protein</fullName>
    </submittedName>
</protein>
<reference evidence="3" key="2">
    <citation type="submission" date="2015-01" db="EMBL/GenBank/DDBJ databases">
        <title>Evolutionary Origins and Diversification of the Mycorrhizal Mutualists.</title>
        <authorList>
            <consortium name="DOE Joint Genome Institute"/>
            <consortium name="Mycorrhizal Genomics Consortium"/>
            <person name="Kohler A."/>
            <person name="Kuo A."/>
            <person name="Nagy L.G."/>
            <person name="Floudas D."/>
            <person name="Copeland A."/>
            <person name="Barry K.W."/>
            <person name="Cichocki N."/>
            <person name="Veneault-Fourrey C."/>
            <person name="LaButti K."/>
            <person name="Lindquist E.A."/>
            <person name="Lipzen A."/>
            <person name="Lundell T."/>
            <person name="Morin E."/>
            <person name="Murat C."/>
            <person name="Riley R."/>
            <person name="Ohm R."/>
            <person name="Sun H."/>
            <person name="Tunlid A."/>
            <person name="Henrissat B."/>
            <person name="Grigoriev I.V."/>
            <person name="Hibbett D.S."/>
            <person name="Martin F."/>
        </authorList>
    </citation>
    <scope>NUCLEOTIDE SEQUENCE [LARGE SCALE GENOMIC DNA]</scope>
    <source>
        <strain evidence="3">h7</strain>
    </source>
</reference>
<feature type="region of interest" description="Disordered" evidence="1">
    <location>
        <begin position="87"/>
        <end position="138"/>
    </location>
</feature>
<feature type="compositionally biased region" description="Low complexity" evidence="1">
    <location>
        <begin position="247"/>
        <end position="256"/>
    </location>
</feature>
<feature type="region of interest" description="Disordered" evidence="1">
    <location>
        <begin position="236"/>
        <end position="365"/>
    </location>
</feature>